<organism evidence="15 16">
    <name type="scientific">Malassezia obtusa</name>
    <dbReference type="NCBI Taxonomy" id="76774"/>
    <lineage>
        <taxon>Eukaryota</taxon>
        <taxon>Fungi</taxon>
        <taxon>Dikarya</taxon>
        <taxon>Basidiomycota</taxon>
        <taxon>Ustilaginomycotina</taxon>
        <taxon>Malasseziomycetes</taxon>
        <taxon>Malasseziales</taxon>
        <taxon>Malasseziaceae</taxon>
        <taxon>Malassezia</taxon>
    </lineage>
</organism>
<evidence type="ECO:0000256" key="12">
    <source>
        <dbReference type="ARBA" id="ARBA00023264"/>
    </source>
</evidence>
<keyword evidence="10 13" id="KW-0472">Membrane</keyword>
<feature type="transmembrane region" description="Helical" evidence="13">
    <location>
        <begin position="194"/>
        <end position="214"/>
    </location>
</feature>
<proteinExistence type="inferred from homology"/>
<evidence type="ECO:0000256" key="3">
    <source>
        <dbReference type="ARBA" id="ARBA00022603"/>
    </source>
</evidence>
<keyword evidence="3 13" id="KW-0489">Methyltransferase</keyword>
<evidence type="ECO:0000313" key="15">
    <source>
        <dbReference type="EMBL" id="WFD01966.1"/>
    </source>
</evidence>
<gene>
    <name evidence="15" type="primary">CHO2</name>
    <name evidence="15" type="ORF">MOBT1_000647</name>
</gene>
<feature type="transmembrane region" description="Helical" evidence="13">
    <location>
        <begin position="259"/>
        <end position="279"/>
    </location>
</feature>
<protein>
    <recommendedName>
        <fullName evidence="13">Phosphatidylethanolamine N-methyltransferase</fullName>
        <shortName evidence="13">PEAMT</shortName>
        <ecNumber evidence="13">2.1.1.17</ecNumber>
    </recommendedName>
</protein>
<accession>A0AAF0DXE8</accession>
<evidence type="ECO:0000256" key="9">
    <source>
        <dbReference type="ARBA" id="ARBA00023098"/>
    </source>
</evidence>
<feature type="transmembrane region" description="Helical" evidence="13">
    <location>
        <begin position="111"/>
        <end position="131"/>
    </location>
</feature>
<dbReference type="EC" id="2.1.1.17" evidence="13"/>
<evidence type="ECO:0000256" key="4">
    <source>
        <dbReference type="ARBA" id="ARBA00022679"/>
    </source>
</evidence>
<keyword evidence="2 13" id="KW-0444">Lipid biosynthesis</keyword>
<keyword evidence="5 13" id="KW-0949">S-adenosyl-L-methionine</keyword>
<dbReference type="Pfam" id="PF04191">
    <property type="entry name" value="PEMT"/>
    <property type="match status" value="2"/>
</dbReference>
<comment type="catalytic activity">
    <reaction evidence="13">
        <text>a 1,2-diacyl-sn-glycero-3-phosphoethanolamine + S-adenosyl-L-methionine = a 1,2-diacyl-sn-glycero-3-phospho-N-methylethanolamine + S-adenosyl-L-homocysteine + H(+)</text>
        <dbReference type="Rhea" id="RHEA:11164"/>
        <dbReference type="ChEBI" id="CHEBI:15378"/>
        <dbReference type="ChEBI" id="CHEBI:57856"/>
        <dbReference type="ChEBI" id="CHEBI:59789"/>
        <dbReference type="ChEBI" id="CHEBI:64573"/>
        <dbReference type="ChEBI" id="CHEBI:64612"/>
        <dbReference type="EC" id="2.1.1.17"/>
    </reaction>
</comment>
<feature type="transmembrane region" description="Helical" evidence="13">
    <location>
        <begin position="474"/>
        <end position="495"/>
    </location>
</feature>
<feature type="transmembrane region" description="Helical" evidence="13">
    <location>
        <begin position="393"/>
        <end position="411"/>
    </location>
</feature>
<dbReference type="PANTHER" id="PTHR32138">
    <property type="entry name" value="PHOSPHATIDYLETHANOLAMINE N-METHYLTRANSFERASE"/>
    <property type="match status" value="1"/>
</dbReference>
<evidence type="ECO:0000256" key="7">
    <source>
        <dbReference type="ARBA" id="ARBA00022824"/>
    </source>
</evidence>
<feature type="transmembrane region" description="Helical" evidence="13">
    <location>
        <begin position="569"/>
        <end position="598"/>
    </location>
</feature>
<evidence type="ECO:0000256" key="1">
    <source>
        <dbReference type="ARBA" id="ARBA00004127"/>
    </source>
</evidence>
<evidence type="ECO:0000256" key="10">
    <source>
        <dbReference type="ARBA" id="ARBA00023136"/>
    </source>
</evidence>
<keyword evidence="16" id="KW-1185">Reference proteome</keyword>
<comment type="similarity">
    <text evidence="13">Belongs to the class VI-like SAM-binding methyltransferase superfamily. CHO2 family.</text>
</comment>
<feature type="transmembrane region" description="Helical" evidence="13">
    <location>
        <begin position="226"/>
        <end position="247"/>
    </location>
</feature>
<dbReference type="Proteomes" id="UP001214603">
    <property type="component" value="Chromosome 1"/>
</dbReference>
<keyword evidence="6 13" id="KW-0812">Transmembrane</keyword>
<reference evidence="15" key="1">
    <citation type="submission" date="2023-03" db="EMBL/GenBank/DDBJ databases">
        <title>Mating type loci evolution in Malassezia.</title>
        <authorList>
            <person name="Coelho M.A."/>
        </authorList>
    </citation>
    <scope>NUCLEOTIDE SEQUENCE</scope>
    <source>
        <strain evidence="15">CBS 7876</strain>
    </source>
</reference>
<comment type="caution">
    <text evidence="13">Lacks conserved residue(s) required for the propagation of feature annotation.</text>
</comment>
<comment type="pathway">
    <text evidence="13">Phospholipid metabolism; phosphatidylcholine biosynthesis.</text>
</comment>
<dbReference type="Gene3D" id="1.20.120.1630">
    <property type="match status" value="1"/>
</dbReference>
<evidence type="ECO:0000256" key="6">
    <source>
        <dbReference type="ARBA" id="ARBA00022692"/>
    </source>
</evidence>
<dbReference type="PANTHER" id="PTHR32138:SF0">
    <property type="entry name" value="PHOSPHATIDYLETHANOLAMINE N-METHYLTRANSFERASE"/>
    <property type="match status" value="1"/>
</dbReference>
<feature type="transmembrane region" description="Helical" evidence="13">
    <location>
        <begin position="299"/>
        <end position="324"/>
    </location>
</feature>
<keyword evidence="9 13" id="KW-0443">Lipid metabolism</keyword>
<evidence type="ECO:0000256" key="2">
    <source>
        <dbReference type="ARBA" id="ARBA00022516"/>
    </source>
</evidence>
<sequence length="953" mass="106464">MTADRTSADASSEGLRQRTNASQKAFADGADTSTSESGPQAPKDAGSRKGAVLGRTPGGRLFHVQETPDMISSIFRPDLPKTPLDYFTLFTLSVQLLLFCTLSRAHAQTFFMFYFAFWRISYNGGLGCLLVQQSKTQWLVRLVERSGWMDPKRCPRVCAWITQQLVTKMGKQYKVEVGGRALMQDMPIEYNTWLLFRSIVDTILLNDFTAYFFFGLSNLHGTRGLGMFLFVVRWAAGLLLIVFNIWVKVDAHRVVKDYAWYWGDCFFLCLQSLVFDGVYEVAPDPMYSIGYAGYYGLSLLTGSYTVLFVSLAAHASQLLFLVLFENPHMERVYGEKRPIAARVSHKHSGGAEAPPPPPESASPETIAHDLHHRLFRSDAVIFSHLDLMRATDFLLVVAFVYATVPLVLYNVGPRTALVLLCGNALGWRVYHTFGLGAALAAQSRNAWIVRHFLKFYPFADARDAVYEAFAQWKAIYNTSLVMVYASFAMLAYRCYTPVTEAWPAGTALLRHVLGVLLILLHVWSARSSYRVLGPFGWLYGDFFVAEYPRRLTYTGIYRFLNNPERTMGGAAFFGLALLSGSPLVTCAAILSTLSHWWFLSCVEGPHMRKLYGEEVRAESSVTKQMKQMARRNAFLFQNASQNGAVREVQDTLRRTQSHAKHTVDSFLAQQRPSVERLVGNTEALLIEQSDRLLHKRTGDEVRALDRTKYSVAPVASAHTHAARFHVGEAVSVRWTAPRNHSRRDWIGMYLVAAFDEAPSGRDAAGLLVTRVSSRGKWVGLAEQEWVGDQHAGAERGPLGTEGASDVNAAADQVEGVSVFRGARLPWRAGRYELRYHHDGGHDVLARSAPFDVYVERPRDPFSYSETYASLSQIVRFALADTPAPDAASAYRSDDPDDLTFWRTEQVQHIVAGIADAFDVDFSAEVVLADANVATLARNIVAAQQLMRHAPRVP</sequence>
<feature type="transmembrane region" description="Helical" evidence="13">
    <location>
        <begin position="507"/>
        <end position="525"/>
    </location>
</feature>
<keyword evidence="8 13" id="KW-1133">Transmembrane helix</keyword>
<evidence type="ECO:0000256" key="14">
    <source>
        <dbReference type="SAM" id="MobiDB-lite"/>
    </source>
</evidence>
<feature type="compositionally biased region" description="Polar residues" evidence="14">
    <location>
        <begin position="1"/>
        <end position="10"/>
    </location>
</feature>
<dbReference type="GO" id="GO:0032259">
    <property type="term" value="P:methylation"/>
    <property type="evidence" value="ECO:0007669"/>
    <property type="project" value="UniProtKB-KW"/>
</dbReference>
<evidence type="ECO:0000256" key="5">
    <source>
        <dbReference type="ARBA" id="ARBA00022691"/>
    </source>
</evidence>
<dbReference type="AlphaFoldDB" id="A0AAF0DXE8"/>
<dbReference type="GO" id="GO:0006656">
    <property type="term" value="P:phosphatidylcholine biosynthetic process"/>
    <property type="evidence" value="ECO:0007669"/>
    <property type="project" value="UniProtKB-UniRule"/>
</dbReference>
<dbReference type="EMBL" id="CP119934">
    <property type="protein sequence ID" value="WFD01966.1"/>
    <property type="molecule type" value="Genomic_DNA"/>
</dbReference>
<dbReference type="InterPro" id="IPR007318">
    <property type="entry name" value="Phopholipid_MeTrfase"/>
</dbReference>
<comment type="function">
    <text evidence="13">Catalyzes the first step of the methylation pathway of phosphatidylcholine biosynthesis, the SAM-dependent methylation of phosphatidylethanolamine (PE) to phosphatidylmonomethylethanolamine (PMME).</text>
</comment>
<feature type="transmembrane region" description="Helical" evidence="13">
    <location>
        <begin position="86"/>
        <end position="105"/>
    </location>
</feature>
<keyword evidence="12 13" id="KW-1208">Phospholipid metabolism</keyword>
<evidence type="ECO:0000256" key="13">
    <source>
        <dbReference type="RuleBase" id="RU361122"/>
    </source>
</evidence>
<dbReference type="GO" id="GO:0004608">
    <property type="term" value="F:phosphatidylethanolamine N-methyltransferase activity"/>
    <property type="evidence" value="ECO:0007669"/>
    <property type="project" value="UniProtKB-UniRule"/>
</dbReference>
<keyword evidence="11 13" id="KW-0594">Phospholipid biosynthesis</keyword>
<feature type="region of interest" description="Disordered" evidence="14">
    <location>
        <begin position="1"/>
        <end position="56"/>
    </location>
</feature>
<name>A0AAF0DXE8_9BASI</name>
<evidence type="ECO:0000313" key="16">
    <source>
        <dbReference type="Proteomes" id="UP001214603"/>
    </source>
</evidence>
<dbReference type="InterPro" id="IPR016219">
    <property type="entry name" value="Phosphatid-EA_MeTrfase_fun"/>
</dbReference>
<keyword evidence="7 13" id="KW-0256">Endoplasmic reticulum</keyword>
<dbReference type="GO" id="GO:0005789">
    <property type="term" value="C:endoplasmic reticulum membrane"/>
    <property type="evidence" value="ECO:0007669"/>
    <property type="project" value="UniProtKB-SubCell"/>
</dbReference>
<dbReference type="PIRSF" id="PIRSF000383">
    <property type="entry name" value="PEAMT"/>
    <property type="match status" value="1"/>
</dbReference>
<keyword evidence="4 13" id="KW-0808">Transferase</keyword>
<evidence type="ECO:0000256" key="11">
    <source>
        <dbReference type="ARBA" id="ARBA00023209"/>
    </source>
</evidence>
<dbReference type="PROSITE" id="PS51598">
    <property type="entry name" value="SAM_CHO2"/>
    <property type="match status" value="1"/>
</dbReference>
<comment type="subcellular location">
    <subcellularLocation>
        <location evidence="1">Endomembrane system</location>
        <topology evidence="1">Multi-pass membrane protein</topology>
    </subcellularLocation>
    <subcellularLocation>
        <location evidence="13">Endoplasmic reticulum membrane</location>
        <topology evidence="13">Multi-pass membrane protein</topology>
    </subcellularLocation>
</comment>
<evidence type="ECO:0000256" key="8">
    <source>
        <dbReference type="ARBA" id="ARBA00022989"/>
    </source>
</evidence>